<protein>
    <recommendedName>
        <fullName evidence="3">NAD-dependent epimerase/dehydratase domain-containing protein</fullName>
    </recommendedName>
</protein>
<proteinExistence type="predicted"/>
<dbReference type="SUPFAM" id="SSF51735">
    <property type="entry name" value="NAD(P)-binding Rossmann-fold domains"/>
    <property type="match status" value="1"/>
</dbReference>
<comment type="caution">
    <text evidence="4">The sequence shown here is derived from an EMBL/GenBank/DDBJ whole genome shotgun (WGS) entry which is preliminary data.</text>
</comment>
<evidence type="ECO:0000313" key="4">
    <source>
        <dbReference type="EMBL" id="GMA38078.1"/>
    </source>
</evidence>
<dbReference type="Pfam" id="PF01370">
    <property type="entry name" value="Epimerase"/>
    <property type="match status" value="1"/>
</dbReference>
<dbReference type="EMBL" id="BSUO01000001">
    <property type="protein sequence ID" value="GMA38078.1"/>
    <property type="molecule type" value="Genomic_DNA"/>
</dbReference>
<feature type="domain" description="NAD-dependent epimerase/dehydratase" evidence="3">
    <location>
        <begin position="3"/>
        <end position="211"/>
    </location>
</feature>
<name>A0ABQ6IJI3_9MICO</name>
<keyword evidence="5" id="KW-1185">Reference proteome</keyword>
<dbReference type="Gene3D" id="3.90.25.10">
    <property type="entry name" value="UDP-galactose 4-epimerase, domain 1"/>
    <property type="match status" value="1"/>
</dbReference>
<dbReference type="InterPro" id="IPR036291">
    <property type="entry name" value="NAD(P)-bd_dom_sf"/>
</dbReference>
<reference evidence="5" key="1">
    <citation type="journal article" date="2019" name="Int. J. Syst. Evol. Microbiol.">
        <title>The Global Catalogue of Microorganisms (GCM) 10K type strain sequencing project: providing services to taxonomists for standard genome sequencing and annotation.</title>
        <authorList>
            <consortium name="The Broad Institute Genomics Platform"/>
            <consortium name="The Broad Institute Genome Sequencing Center for Infectious Disease"/>
            <person name="Wu L."/>
            <person name="Ma J."/>
        </authorList>
    </citation>
    <scope>NUCLEOTIDE SEQUENCE [LARGE SCALE GENOMIC DNA]</scope>
    <source>
        <strain evidence="5">NBRC 113072</strain>
    </source>
</reference>
<sequence>MRIVITGGHGFIGSLLRAQLSARGVFRGEPIDELVILDRSAAQSDVAGSGGVSTSTVVGDLAESLDDLFTQPVDAVFHLASAVSSECEADLDLGLRANLDGTRALLDAARRQFEQTGRLVSVIFSSSVAVYGSDAALPMPEVVSESTLLTPQSSYGTQKHMYEQLIADYTRRGVLDGRVVRLMTVAVRPGRPNAAASSFVSGIIREPLAGQGSVCPVRPDLLLAIASPRRTVEGILTVAEAERGDGPGTLTGRLPVNLPALTVTVGDMLDSLERLGGKEARARVTMREDPAIDAIVRSWPARFDNARAFALGLGADEDMDAVVAQYIEDHASGTVDA</sequence>
<evidence type="ECO:0000256" key="1">
    <source>
        <dbReference type="ARBA" id="ARBA00022857"/>
    </source>
</evidence>
<evidence type="ECO:0000256" key="2">
    <source>
        <dbReference type="ARBA" id="ARBA00023277"/>
    </source>
</evidence>
<keyword evidence="1" id="KW-0521">NADP</keyword>
<gene>
    <name evidence="4" type="ORF">GCM10025883_01230</name>
</gene>
<dbReference type="InterPro" id="IPR001509">
    <property type="entry name" value="Epimerase_deHydtase"/>
</dbReference>
<organism evidence="4 5">
    <name type="scientific">Mobilicoccus caccae</name>
    <dbReference type="NCBI Taxonomy" id="1859295"/>
    <lineage>
        <taxon>Bacteria</taxon>
        <taxon>Bacillati</taxon>
        <taxon>Actinomycetota</taxon>
        <taxon>Actinomycetes</taxon>
        <taxon>Micrococcales</taxon>
        <taxon>Dermatophilaceae</taxon>
        <taxon>Mobilicoccus</taxon>
    </lineage>
</organism>
<evidence type="ECO:0000313" key="5">
    <source>
        <dbReference type="Proteomes" id="UP001157126"/>
    </source>
</evidence>
<accession>A0ABQ6IJI3</accession>
<dbReference type="PANTHER" id="PTHR43103:SF3">
    <property type="entry name" value="ADP-L-GLYCERO-D-MANNO-HEPTOSE-6-EPIMERASE"/>
    <property type="match status" value="1"/>
</dbReference>
<evidence type="ECO:0000259" key="3">
    <source>
        <dbReference type="Pfam" id="PF01370"/>
    </source>
</evidence>
<dbReference type="RefSeq" id="WP_284302180.1">
    <property type="nucleotide sequence ID" value="NZ_BSUO01000001.1"/>
</dbReference>
<keyword evidence="2" id="KW-0119">Carbohydrate metabolism</keyword>
<dbReference type="Gene3D" id="3.40.50.720">
    <property type="entry name" value="NAD(P)-binding Rossmann-like Domain"/>
    <property type="match status" value="1"/>
</dbReference>
<dbReference type="InterPro" id="IPR050005">
    <property type="entry name" value="DenD"/>
</dbReference>
<dbReference type="Proteomes" id="UP001157126">
    <property type="component" value="Unassembled WGS sequence"/>
</dbReference>
<dbReference type="NCBIfam" id="NF043036">
    <property type="entry name" value="ErythonDh"/>
    <property type="match status" value="1"/>
</dbReference>
<dbReference type="PANTHER" id="PTHR43103">
    <property type="entry name" value="NUCLEOSIDE-DIPHOSPHATE-SUGAR EPIMERASE"/>
    <property type="match status" value="1"/>
</dbReference>